<dbReference type="Pfam" id="PF20239">
    <property type="entry name" value="DUF6596"/>
    <property type="match status" value="1"/>
</dbReference>
<dbReference type="EMBL" id="CP017641">
    <property type="protein sequence ID" value="APZ90490.1"/>
    <property type="molecule type" value="Genomic_DNA"/>
</dbReference>
<evidence type="ECO:0000313" key="4">
    <source>
        <dbReference type="EMBL" id="APZ90490.1"/>
    </source>
</evidence>
<dbReference type="OrthoDB" id="9780299at2"/>
<sequence>MCWQIAGYFLIDVANLDEAIAVAEKIPGTTRGTMEIRPIVELPDCRRSPMHSAEIEELYRNESRKVFATLIRLLGDFDLAEEATHEAFAAAMQQWPEHGLPDNPASWLVSTGRFKAVDTLRRRAKLNDLQPELSRRLAEIEAANHSVAQQDIEDDRLRLIFTCCHPAIDPKVQVPLTLREVCGLTTEEIARAFLIAPSTMAQRIVRGKAKIRDARIPYTIPLLNDLPSRLEPVLSVIYLVFNEGYSSSSGESLTRADLSDEAIRLARLLVELLPDPEAMGLLALMLLHESRREARMNVDGDIVLLDEQDRTLWNQDFIAEGSRLVEQALRSRRFGVYSIQAAISAVHAEATEASETDWAQIVALYDVLFRADASPVVELNRAVAIAMRDDIASGLAIIDSILYRGDLHDYYLAHSARGEFLRRLGNKDQAKLAFKQALALARLEPERRFLRNKIASTESD</sequence>
<dbReference type="GO" id="GO:0006352">
    <property type="term" value="P:DNA-templated transcription initiation"/>
    <property type="evidence" value="ECO:0007669"/>
    <property type="project" value="InterPro"/>
</dbReference>
<dbReference type="Pfam" id="PF08281">
    <property type="entry name" value="Sigma70_r4_2"/>
    <property type="match status" value="1"/>
</dbReference>
<evidence type="ECO:0000259" key="3">
    <source>
        <dbReference type="Pfam" id="PF20239"/>
    </source>
</evidence>
<dbReference type="GO" id="GO:0016987">
    <property type="term" value="F:sigma factor activity"/>
    <property type="evidence" value="ECO:0007669"/>
    <property type="project" value="InterPro"/>
</dbReference>
<feature type="domain" description="DUF6596" evidence="3">
    <location>
        <begin position="229"/>
        <end position="328"/>
    </location>
</feature>
<keyword evidence="5" id="KW-1185">Reference proteome</keyword>
<feature type="domain" description="RNA polymerase sigma-70 region 2" evidence="1">
    <location>
        <begin position="58"/>
        <end position="124"/>
    </location>
</feature>
<feature type="domain" description="RNA polymerase sigma factor 70 region 4 type 2" evidence="2">
    <location>
        <begin position="160"/>
        <end position="211"/>
    </location>
</feature>
<dbReference type="InterPro" id="IPR011008">
    <property type="entry name" value="Dimeric_a/b-barrel"/>
</dbReference>
<dbReference type="Gene3D" id="1.10.10.10">
    <property type="entry name" value="Winged helix-like DNA-binding domain superfamily/Winged helix DNA-binding domain"/>
    <property type="match status" value="1"/>
</dbReference>
<dbReference type="GO" id="GO:0003677">
    <property type="term" value="F:DNA binding"/>
    <property type="evidence" value="ECO:0007669"/>
    <property type="project" value="InterPro"/>
</dbReference>
<dbReference type="SUPFAM" id="SSF48452">
    <property type="entry name" value="TPR-like"/>
    <property type="match status" value="1"/>
</dbReference>
<dbReference type="Pfam" id="PF04542">
    <property type="entry name" value="Sigma70_r2"/>
    <property type="match status" value="1"/>
</dbReference>
<evidence type="ECO:0000313" key="5">
    <source>
        <dbReference type="Proteomes" id="UP000187735"/>
    </source>
</evidence>
<dbReference type="InterPro" id="IPR013249">
    <property type="entry name" value="RNA_pol_sigma70_r4_t2"/>
</dbReference>
<proteinExistence type="predicted"/>
<name>A0A1P8W8W7_9PLAN</name>
<dbReference type="SUPFAM" id="SSF88659">
    <property type="entry name" value="Sigma3 and sigma4 domains of RNA polymerase sigma factors"/>
    <property type="match status" value="1"/>
</dbReference>
<dbReference type="InterPro" id="IPR007627">
    <property type="entry name" value="RNA_pol_sigma70_r2"/>
</dbReference>
<evidence type="ECO:0000259" key="1">
    <source>
        <dbReference type="Pfam" id="PF04542"/>
    </source>
</evidence>
<dbReference type="AlphaFoldDB" id="A0A1P8W8W7"/>
<dbReference type="InterPro" id="IPR013325">
    <property type="entry name" value="RNA_pol_sigma_r2"/>
</dbReference>
<dbReference type="InterPro" id="IPR036388">
    <property type="entry name" value="WH-like_DNA-bd_sf"/>
</dbReference>
<dbReference type="Gene3D" id="1.10.1740.10">
    <property type="match status" value="1"/>
</dbReference>
<dbReference type="SUPFAM" id="SSF88946">
    <property type="entry name" value="Sigma2 domain of RNA polymerase sigma factors"/>
    <property type="match status" value="1"/>
</dbReference>
<dbReference type="STRING" id="1891926.Fuma_00065"/>
<dbReference type="Gene3D" id="3.30.70.1060">
    <property type="entry name" value="Dimeric alpha+beta barrel"/>
    <property type="match status" value="1"/>
</dbReference>
<reference evidence="4 5" key="1">
    <citation type="journal article" date="2016" name="Front. Microbiol.">
        <title>Fuerstia marisgermanicae gen. nov., sp. nov., an Unusual Member of the Phylum Planctomycetes from the German Wadden Sea.</title>
        <authorList>
            <person name="Kohn T."/>
            <person name="Heuer A."/>
            <person name="Jogler M."/>
            <person name="Vollmers J."/>
            <person name="Boedeker C."/>
            <person name="Bunk B."/>
            <person name="Rast P."/>
            <person name="Borchert D."/>
            <person name="Glockner I."/>
            <person name="Freese H.M."/>
            <person name="Klenk H.P."/>
            <person name="Overmann J."/>
            <person name="Kaster A.K."/>
            <person name="Rohde M."/>
            <person name="Wiegand S."/>
            <person name="Jogler C."/>
        </authorList>
    </citation>
    <scope>NUCLEOTIDE SEQUENCE [LARGE SCALE GENOMIC DNA]</scope>
    <source>
        <strain evidence="4 5">NH11</strain>
    </source>
</reference>
<protein>
    <submittedName>
        <fullName evidence="4">Sigma-K factor</fullName>
    </submittedName>
</protein>
<dbReference type="InterPro" id="IPR046531">
    <property type="entry name" value="DUF6596"/>
</dbReference>
<dbReference type="InterPro" id="IPR011990">
    <property type="entry name" value="TPR-like_helical_dom_sf"/>
</dbReference>
<dbReference type="PANTHER" id="PTHR47756:SF2">
    <property type="entry name" value="BLL6612 PROTEIN"/>
    <property type="match status" value="1"/>
</dbReference>
<gene>
    <name evidence="4" type="primary">sigK</name>
    <name evidence="4" type="ORF">Fuma_00065</name>
</gene>
<evidence type="ECO:0000259" key="2">
    <source>
        <dbReference type="Pfam" id="PF08281"/>
    </source>
</evidence>
<dbReference type="Proteomes" id="UP000187735">
    <property type="component" value="Chromosome"/>
</dbReference>
<dbReference type="InterPro" id="IPR013324">
    <property type="entry name" value="RNA_pol_sigma_r3/r4-like"/>
</dbReference>
<dbReference type="SUPFAM" id="SSF54909">
    <property type="entry name" value="Dimeric alpha+beta barrel"/>
    <property type="match status" value="1"/>
</dbReference>
<dbReference type="PANTHER" id="PTHR47756">
    <property type="entry name" value="BLL6612 PROTEIN-RELATED"/>
    <property type="match status" value="1"/>
</dbReference>
<dbReference type="KEGG" id="fmr:Fuma_00065"/>
<organism evidence="4 5">
    <name type="scientific">Fuerstiella marisgermanici</name>
    <dbReference type="NCBI Taxonomy" id="1891926"/>
    <lineage>
        <taxon>Bacteria</taxon>
        <taxon>Pseudomonadati</taxon>
        <taxon>Planctomycetota</taxon>
        <taxon>Planctomycetia</taxon>
        <taxon>Planctomycetales</taxon>
        <taxon>Planctomycetaceae</taxon>
        <taxon>Fuerstiella</taxon>
    </lineage>
</organism>
<accession>A0A1P8W8W7</accession>